<dbReference type="GO" id="GO:0000176">
    <property type="term" value="C:nuclear exosome (RNase complex)"/>
    <property type="evidence" value="ECO:0007669"/>
    <property type="project" value="InterPro"/>
</dbReference>
<keyword evidence="3" id="KW-0540">Nuclease</keyword>
<evidence type="ECO:0000256" key="1">
    <source>
        <dbReference type="ARBA" id="ARBA00004123"/>
    </source>
</evidence>
<dbReference type="InterPro" id="IPR049559">
    <property type="entry name" value="Rrp6p-like_exo"/>
</dbReference>
<feature type="domain" description="HRDC" evidence="10">
    <location>
        <begin position="470"/>
        <end position="550"/>
    </location>
</feature>
<evidence type="ECO:0000313" key="12">
    <source>
        <dbReference type="Proteomes" id="UP000053259"/>
    </source>
</evidence>
<dbReference type="GO" id="GO:0071038">
    <property type="term" value="P:TRAMP-dependent tRNA surveillance pathway"/>
    <property type="evidence" value="ECO:0007669"/>
    <property type="project" value="TreeGrafter"/>
</dbReference>
<dbReference type="InterPro" id="IPR045092">
    <property type="entry name" value="Rrp6-like"/>
</dbReference>
<dbReference type="PANTHER" id="PTHR12124:SF47">
    <property type="entry name" value="EXOSOME COMPONENT 10"/>
    <property type="match status" value="1"/>
</dbReference>
<feature type="compositionally biased region" description="Basic and acidic residues" evidence="9">
    <location>
        <begin position="714"/>
        <end position="728"/>
    </location>
</feature>
<dbReference type="SMART" id="SM00341">
    <property type="entry name" value="HRDC"/>
    <property type="match status" value="1"/>
</dbReference>
<evidence type="ECO:0000256" key="4">
    <source>
        <dbReference type="ARBA" id="ARBA00022801"/>
    </source>
</evidence>
<keyword evidence="7" id="KW-0539">Nucleus</keyword>
<dbReference type="InterPro" id="IPR002121">
    <property type="entry name" value="HRDC_dom"/>
</dbReference>
<dbReference type="Gene3D" id="1.10.150.80">
    <property type="entry name" value="HRDC domain"/>
    <property type="match status" value="1"/>
</dbReference>
<feature type="compositionally biased region" description="Polar residues" evidence="9">
    <location>
        <begin position="784"/>
        <end position="793"/>
    </location>
</feature>
<comment type="similarity">
    <text evidence="8">Belongs to the exosome component 10/RRP6 family.</text>
</comment>
<dbReference type="Proteomes" id="UP000053259">
    <property type="component" value="Unassembled WGS sequence"/>
</dbReference>
<dbReference type="GO" id="GO:0071037">
    <property type="term" value="P:nuclear polyadenylation-dependent snRNA catabolic process"/>
    <property type="evidence" value="ECO:0007669"/>
    <property type="project" value="TreeGrafter"/>
</dbReference>
<dbReference type="GeneID" id="27316048"/>
<dbReference type="RefSeq" id="XP_016210231.1">
    <property type="nucleotide sequence ID" value="XM_016361925.1"/>
</dbReference>
<keyword evidence="2" id="KW-0698">rRNA processing</keyword>
<dbReference type="InterPro" id="IPR012337">
    <property type="entry name" value="RNaseH-like_sf"/>
</dbReference>
<dbReference type="GO" id="GO:0071036">
    <property type="term" value="P:nuclear polyadenylation-dependent snoRNA catabolic process"/>
    <property type="evidence" value="ECO:0007669"/>
    <property type="project" value="TreeGrafter"/>
</dbReference>
<accession>A0A0D1YHM7</accession>
<reference evidence="11 12" key="1">
    <citation type="submission" date="2015-01" db="EMBL/GenBank/DDBJ databases">
        <title>The Genome Sequence of Ochroconis gallopava CBS43764.</title>
        <authorList>
            <consortium name="The Broad Institute Genomics Platform"/>
            <person name="Cuomo C."/>
            <person name="de Hoog S."/>
            <person name="Gorbushina A."/>
            <person name="Stielow B."/>
            <person name="Teixiera M."/>
            <person name="Abouelleil A."/>
            <person name="Chapman S.B."/>
            <person name="Priest M."/>
            <person name="Young S.K."/>
            <person name="Wortman J."/>
            <person name="Nusbaum C."/>
            <person name="Birren B."/>
        </authorList>
    </citation>
    <scope>NUCLEOTIDE SEQUENCE [LARGE SCALE GENOMIC DNA]</scope>
    <source>
        <strain evidence="11 12">CBS 43764</strain>
    </source>
</reference>
<gene>
    <name evidence="11" type="ORF">PV09_08075</name>
</gene>
<keyword evidence="6" id="KW-0269">Exonuclease</keyword>
<dbReference type="InterPro" id="IPR036397">
    <property type="entry name" value="RNaseH_sf"/>
</dbReference>
<feature type="region of interest" description="Disordered" evidence="9">
    <location>
        <begin position="654"/>
        <end position="891"/>
    </location>
</feature>
<evidence type="ECO:0000256" key="3">
    <source>
        <dbReference type="ARBA" id="ARBA00022722"/>
    </source>
</evidence>
<evidence type="ECO:0000259" key="10">
    <source>
        <dbReference type="PROSITE" id="PS50967"/>
    </source>
</evidence>
<sequence length="891" mass="98599">MAEPPSFQSLQAPLRTALISTTRTTSALCAEDLPFVRSLDPSFARKLDRQNARLLSLAERLLASAAAGDAQVVSAAPTASAHRVAAPKLPDGDALDSNWDAVVDVVDSLLERTDGVLDGLRGVIKKGAGAAQQVVSSEAEKTAAPNLPKFKRGFQQAANILKPQRAFANPPDNFAAGPWKPLLTSKPHAKVPLEQSLRTEDSLDGTGRQIYRHPYQTEIEEYKFPPSVYIRQDPIPYQPYDTTTATLVDTEEAMLEMLEELKKAKEIAIDLEHHDQRTYVGIVCLMQISTRDRDWIIDTLKPWRRRLECLNEVFADPSILKVLHGSAMDVIWLQRDLGLYLVGVFDTEHAATALRYPKRSLAYLLEKHVNFQAQKQYQLADWRVRPLSQELFDYARSDTHFLLYIYDCLRNELIDSSNVGQPDGDLLDYVLRESKRYGLQRYENPFYDAENGLGPMGWYRQLIRTPALLSKQQFSVFRAVHQWRDNMARKEDESLFYVMSNHLLQTIAREMPVTKENLLAATPANAHIVRQYADQLVAVIAEAKERGEDGPEMRDVLARSDQKADQQHNSRIAARDAITAAIKTKIAATEADQPVAVLPSSVLSRPIAVDLDAVKSDSSSFWGSTLASVTQARRMTTTPDVKLTLPMPEVSADVFAPNATTPAKSEIRPMSPETPKTPPATESQALVQAPPPAEPNDVFVLREKGGKRSKKRKAQEPERQGDELKAGLDEVGIFNEKDQGGKKKAKAQDQRRNESIELKKTSVHGQTEGFLSALKGSSVPAPNAAQSQTTSAPMSKKQIKRDKKGDKASGFMAALMGSSAQAEKDAEAEEEPFDYANAPSVLNTAAIESGKKKGKKGKMDGFDPYKKALDTKKGVPKGQRERTGMSGTFKS</sequence>
<evidence type="ECO:0000313" key="11">
    <source>
        <dbReference type="EMBL" id="KIW00362.1"/>
    </source>
</evidence>
<feature type="compositionally biased region" description="Basic and acidic residues" evidence="9">
    <location>
        <begin position="857"/>
        <end position="883"/>
    </location>
</feature>
<dbReference type="FunFam" id="3.30.420.10:FF:000059">
    <property type="entry name" value="Exosome complex exonuclease Rrp6"/>
    <property type="match status" value="1"/>
</dbReference>
<name>A0A0D1YHM7_9PEZI</name>
<protein>
    <recommendedName>
        <fullName evidence="10">HRDC domain-containing protein</fullName>
    </recommendedName>
</protein>
<dbReference type="EMBL" id="KN847564">
    <property type="protein sequence ID" value="KIW00362.1"/>
    <property type="molecule type" value="Genomic_DNA"/>
</dbReference>
<dbReference type="OrthoDB" id="2250022at2759"/>
<dbReference type="GO" id="GO:0000166">
    <property type="term" value="F:nucleotide binding"/>
    <property type="evidence" value="ECO:0007669"/>
    <property type="project" value="InterPro"/>
</dbReference>
<keyword evidence="4" id="KW-0378">Hydrolase</keyword>
<dbReference type="GO" id="GO:0071051">
    <property type="term" value="P:poly(A)-dependent snoRNA 3'-end processing"/>
    <property type="evidence" value="ECO:0007669"/>
    <property type="project" value="TreeGrafter"/>
</dbReference>
<proteinExistence type="inferred from homology"/>
<dbReference type="GO" id="GO:0071039">
    <property type="term" value="P:nuclear polyadenylation-dependent CUT catabolic process"/>
    <property type="evidence" value="ECO:0007669"/>
    <property type="project" value="TreeGrafter"/>
</dbReference>
<evidence type="ECO:0000256" key="9">
    <source>
        <dbReference type="SAM" id="MobiDB-lite"/>
    </source>
</evidence>
<organism evidence="11 12">
    <name type="scientific">Verruconis gallopava</name>
    <dbReference type="NCBI Taxonomy" id="253628"/>
    <lineage>
        <taxon>Eukaryota</taxon>
        <taxon>Fungi</taxon>
        <taxon>Dikarya</taxon>
        <taxon>Ascomycota</taxon>
        <taxon>Pezizomycotina</taxon>
        <taxon>Dothideomycetes</taxon>
        <taxon>Pleosporomycetidae</taxon>
        <taxon>Venturiales</taxon>
        <taxon>Sympoventuriaceae</taxon>
        <taxon>Verruconis</taxon>
    </lineage>
</organism>
<keyword evidence="12" id="KW-1185">Reference proteome</keyword>
<dbReference type="GO" id="GO:0000175">
    <property type="term" value="F:3'-5'-RNA exonuclease activity"/>
    <property type="evidence" value="ECO:0007669"/>
    <property type="project" value="InterPro"/>
</dbReference>
<comment type="subcellular location">
    <subcellularLocation>
        <location evidence="1">Nucleus</location>
    </subcellularLocation>
</comment>
<dbReference type="InterPro" id="IPR012588">
    <property type="entry name" value="Exosome-assoc_fac_Rrp6_N"/>
</dbReference>
<dbReference type="InterPro" id="IPR010997">
    <property type="entry name" value="HRDC-like_sf"/>
</dbReference>
<dbReference type="InterPro" id="IPR044876">
    <property type="entry name" value="HRDC_dom_sf"/>
</dbReference>
<evidence type="ECO:0000256" key="2">
    <source>
        <dbReference type="ARBA" id="ARBA00022552"/>
    </source>
</evidence>
<evidence type="ECO:0000256" key="6">
    <source>
        <dbReference type="ARBA" id="ARBA00022839"/>
    </source>
</evidence>
<dbReference type="Pfam" id="PF01612">
    <property type="entry name" value="DNA_pol_A_exo1"/>
    <property type="match status" value="1"/>
</dbReference>
<dbReference type="SUPFAM" id="SSF47819">
    <property type="entry name" value="HRDC-like"/>
    <property type="match status" value="1"/>
</dbReference>
<dbReference type="STRING" id="253628.A0A0D1YHM7"/>
<dbReference type="FunCoup" id="A0A0D1YHM7">
    <property type="interactions" value="939"/>
</dbReference>
<dbReference type="Pfam" id="PF00570">
    <property type="entry name" value="HRDC"/>
    <property type="match status" value="1"/>
</dbReference>
<dbReference type="SMART" id="SM00474">
    <property type="entry name" value="35EXOc"/>
    <property type="match status" value="1"/>
</dbReference>
<evidence type="ECO:0000256" key="8">
    <source>
        <dbReference type="ARBA" id="ARBA00043957"/>
    </source>
</evidence>
<dbReference type="GO" id="GO:0071044">
    <property type="term" value="P:histone mRNA catabolic process"/>
    <property type="evidence" value="ECO:0007669"/>
    <property type="project" value="TreeGrafter"/>
</dbReference>
<dbReference type="InParanoid" id="A0A0D1YHM7"/>
<dbReference type="CDD" id="cd06147">
    <property type="entry name" value="Rrp6p_like_exo"/>
    <property type="match status" value="1"/>
</dbReference>
<evidence type="ECO:0000256" key="5">
    <source>
        <dbReference type="ARBA" id="ARBA00022835"/>
    </source>
</evidence>
<dbReference type="Pfam" id="PF08066">
    <property type="entry name" value="PMC2NT"/>
    <property type="match status" value="1"/>
</dbReference>
<dbReference type="VEuPathDB" id="FungiDB:PV09_08075"/>
<dbReference type="GO" id="GO:0000467">
    <property type="term" value="P:exonucleolytic trimming to generate mature 3'-end of 5.8S rRNA from tricistronic rRNA transcript (SSU-rRNA, 5.8S rRNA, LSU-rRNA)"/>
    <property type="evidence" value="ECO:0007669"/>
    <property type="project" value="InterPro"/>
</dbReference>
<keyword evidence="5" id="KW-0271">Exosome</keyword>
<dbReference type="SUPFAM" id="SSF53098">
    <property type="entry name" value="Ribonuclease H-like"/>
    <property type="match status" value="1"/>
</dbReference>
<dbReference type="PANTHER" id="PTHR12124">
    <property type="entry name" value="POLYMYOSITIS/SCLERODERMA AUTOANTIGEN-RELATED"/>
    <property type="match status" value="1"/>
</dbReference>
<dbReference type="GO" id="GO:0071035">
    <property type="term" value="P:nuclear polyadenylation-dependent rRNA catabolic process"/>
    <property type="evidence" value="ECO:0007669"/>
    <property type="project" value="TreeGrafter"/>
</dbReference>
<dbReference type="Gene3D" id="3.30.420.10">
    <property type="entry name" value="Ribonuclease H-like superfamily/Ribonuclease H"/>
    <property type="match status" value="1"/>
</dbReference>
<dbReference type="InterPro" id="IPR002562">
    <property type="entry name" value="3'-5'_exonuclease_dom"/>
</dbReference>
<feature type="compositionally biased region" description="Basic and acidic residues" evidence="9">
    <location>
        <begin position="735"/>
        <end position="760"/>
    </location>
</feature>
<dbReference type="FunFam" id="1.10.150.80:FF:000001">
    <property type="entry name" value="Putative exosome component 10"/>
    <property type="match status" value="1"/>
</dbReference>
<dbReference type="GO" id="GO:0005730">
    <property type="term" value="C:nucleolus"/>
    <property type="evidence" value="ECO:0007669"/>
    <property type="project" value="TreeGrafter"/>
</dbReference>
<evidence type="ECO:0000256" key="7">
    <source>
        <dbReference type="ARBA" id="ARBA00023242"/>
    </source>
</evidence>
<dbReference type="AlphaFoldDB" id="A0A0D1YHM7"/>
<dbReference type="PROSITE" id="PS50967">
    <property type="entry name" value="HRDC"/>
    <property type="match status" value="1"/>
</dbReference>
<dbReference type="GO" id="GO:0003727">
    <property type="term" value="F:single-stranded RNA binding"/>
    <property type="evidence" value="ECO:0007669"/>
    <property type="project" value="TreeGrafter"/>
</dbReference>
<dbReference type="HOGENOM" id="CLU_010129_0_1_1"/>
<dbReference type="GO" id="GO:0071040">
    <property type="term" value="P:nuclear polyadenylation-dependent antisense transcript catabolic process"/>
    <property type="evidence" value="ECO:0007669"/>
    <property type="project" value="TreeGrafter"/>
</dbReference>